<dbReference type="RefSeq" id="WP_163286021.1">
    <property type="nucleotide sequence ID" value="NZ_JAAGVY010000029.1"/>
</dbReference>
<name>A0A7K3WSF8_9FLAO</name>
<evidence type="ECO:0000256" key="2">
    <source>
        <dbReference type="ARBA" id="ARBA00022649"/>
    </source>
</evidence>
<evidence type="ECO:0000256" key="4">
    <source>
        <dbReference type="ARBA" id="ARBA00022741"/>
    </source>
</evidence>
<dbReference type="InterPro" id="IPR008201">
    <property type="entry name" value="HepT-like"/>
</dbReference>
<keyword evidence="2" id="KW-1277">Toxin-antitoxin system</keyword>
<dbReference type="PANTHER" id="PTHR34139">
    <property type="entry name" value="UPF0331 PROTEIN MJ0127"/>
    <property type="match status" value="1"/>
</dbReference>
<comment type="similarity">
    <text evidence="6">Belongs to the HepT RNase toxin family.</text>
</comment>
<dbReference type="PANTHER" id="PTHR34139:SF1">
    <property type="entry name" value="RNASE MJ1380-RELATED"/>
    <property type="match status" value="1"/>
</dbReference>
<dbReference type="GO" id="GO:0016787">
    <property type="term" value="F:hydrolase activity"/>
    <property type="evidence" value="ECO:0007669"/>
    <property type="project" value="UniProtKB-KW"/>
</dbReference>
<evidence type="ECO:0000256" key="6">
    <source>
        <dbReference type="ARBA" id="ARBA00024207"/>
    </source>
</evidence>
<protein>
    <submittedName>
        <fullName evidence="7">DUF86 domain-containing protein</fullName>
    </submittedName>
</protein>
<dbReference type="InterPro" id="IPR037038">
    <property type="entry name" value="HepT-like_sf"/>
</dbReference>
<sequence>MLRKAVLKYILDLEVVIAELEQIIEICDGDYTKFSSNFMAVRAVERNLMIIGEAISKILKTEPEIKIANSKLMIGLRNMIVHAYDTIDPTTLWRILIKDLPVLKLEIAEIKG</sequence>
<dbReference type="Pfam" id="PF01934">
    <property type="entry name" value="HepT-like"/>
    <property type="match status" value="1"/>
</dbReference>
<evidence type="ECO:0000313" key="8">
    <source>
        <dbReference type="Proteomes" id="UP000486602"/>
    </source>
</evidence>
<evidence type="ECO:0000256" key="3">
    <source>
        <dbReference type="ARBA" id="ARBA00022722"/>
    </source>
</evidence>
<evidence type="ECO:0000256" key="5">
    <source>
        <dbReference type="ARBA" id="ARBA00022801"/>
    </source>
</evidence>
<keyword evidence="1" id="KW-0597">Phosphoprotein</keyword>
<dbReference type="InterPro" id="IPR051813">
    <property type="entry name" value="HepT_RNase_toxin"/>
</dbReference>
<proteinExistence type="inferred from homology"/>
<keyword evidence="5" id="KW-0378">Hydrolase</keyword>
<dbReference type="Proteomes" id="UP000486602">
    <property type="component" value="Unassembled WGS sequence"/>
</dbReference>
<dbReference type="GO" id="GO:0110001">
    <property type="term" value="C:toxin-antitoxin complex"/>
    <property type="evidence" value="ECO:0007669"/>
    <property type="project" value="InterPro"/>
</dbReference>
<evidence type="ECO:0000256" key="1">
    <source>
        <dbReference type="ARBA" id="ARBA00022553"/>
    </source>
</evidence>
<dbReference type="GO" id="GO:0004540">
    <property type="term" value="F:RNA nuclease activity"/>
    <property type="evidence" value="ECO:0007669"/>
    <property type="project" value="InterPro"/>
</dbReference>
<accession>A0A7K3WSF8</accession>
<dbReference type="GO" id="GO:0000166">
    <property type="term" value="F:nucleotide binding"/>
    <property type="evidence" value="ECO:0007669"/>
    <property type="project" value="UniProtKB-KW"/>
</dbReference>
<dbReference type="Gene3D" id="1.20.120.580">
    <property type="entry name" value="bsu32300-like"/>
    <property type="match status" value="1"/>
</dbReference>
<keyword evidence="8" id="KW-1185">Reference proteome</keyword>
<keyword evidence="3" id="KW-0540">Nuclease</keyword>
<comment type="caution">
    <text evidence="7">The sequence shown here is derived from an EMBL/GenBank/DDBJ whole genome shotgun (WGS) entry which is preliminary data.</text>
</comment>
<gene>
    <name evidence="7" type="ORF">G3O08_14050</name>
</gene>
<keyword evidence="4" id="KW-0547">Nucleotide-binding</keyword>
<dbReference type="AlphaFoldDB" id="A0A7K3WSF8"/>
<evidence type="ECO:0000313" key="7">
    <source>
        <dbReference type="EMBL" id="NEN24627.1"/>
    </source>
</evidence>
<dbReference type="EMBL" id="JAAGVY010000029">
    <property type="protein sequence ID" value="NEN24627.1"/>
    <property type="molecule type" value="Genomic_DNA"/>
</dbReference>
<organism evidence="7 8">
    <name type="scientific">Cryomorpha ignava</name>
    <dbReference type="NCBI Taxonomy" id="101383"/>
    <lineage>
        <taxon>Bacteria</taxon>
        <taxon>Pseudomonadati</taxon>
        <taxon>Bacteroidota</taxon>
        <taxon>Flavobacteriia</taxon>
        <taxon>Flavobacteriales</taxon>
        <taxon>Cryomorphaceae</taxon>
        <taxon>Cryomorpha</taxon>
    </lineage>
</organism>
<reference evidence="7 8" key="1">
    <citation type="submission" date="2020-02" db="EMBL/GenBank/DDBJ databases">
        <title>Out from the shadows clarifying the taxonomy of the family Cryomorphaceae and related taxa by utilizing the GTDB taxonomic framework.</title>
        <authorList>
            <person name="Bowman J.P."/>
        </authorList>
    </citation>
    <scope>NUCLEOTIDE SEQUENCE [LARGE SCALE GENOMIC DNA]</scope>
    <source>
        <strain evidence="7 8">QSSC 1-22</strain>
    </source>
</reference>